<proteinExistence type="predicted"/>
<dbReference type="EMBL" id="CAICTM010000743">
    <property type="protein sequence ID" value="CAB9515876.1"/>
    <property type="molecule type" value="Genomic_DNA"/>
</dbReference>
<feature type="compositionally biased region" description="Low complexity" evidence="2">
    <location>
        <begin position="559"/>
        <end position="572"/>
    </location>
</feature>
<dbReference type="Pfam" id="PF20710">
    <property type="entry name" value="DUF6824"/>
    <property type="match status" value="1"/>
</dbReference>
<feature type="region of interest" description="Disordered" evidence="2">
    <location>
        <begin position="269"/>
        <end position="326"/>
    </location>
</feature>
<feature type="compositionally biased region" description="Low complexity" evidence="2">
    <location>
        <begin position="535"/>
        <end position="546"/>
    </location>
</feature>
<feature type="region of interest" description="Disordered" evidence="2">
    <location>
        <begin position="811"/>
        <end position="847"/>
    </location>
</feature>
<organism evidence="6 7">
    <name type="scientific">Seminavis robusta</name>
    <dbReference type="NCBI Taxonomy" id="568900"/>
    <lineage>
        <taxon>Eukaryota</taxon>
        <taxon>Sar</taxon>
        <taxon>Stramenopiles</taxon>
        <taxon>Ochrophyta</taxon>
        <taxon>Bacillariophyta</taxon>
        <taxon>Bacillariophyceae</taxon>
        <taxon>Bacillariophycidae</taxon>
        <taxon>Naviculales</taxon>
        <taxon>Naviculaceae</taxon>
        <taxon>Seminavis</taxon>
    </lineage>
</organism>
<feature type="compositionally biased region" description="Polar residues" evidence="2">
    <location>
        <begin position="1"/>
        <end position="23"/>
    </location>
</feature>
<feature type="region of interest" description="Disordered" evidence="2">
    <location>
        <begin position="462"/>
        <end position="495"/>
    </location>
</feature>
<dbReference type="InterPro" id="IPR047365">
    <property type="entry name" value="Tudor_AtPTM-like"/>
</dbReference>
<evidence type="ECO:0000259" key="5">
    <source>
        <dbReference type="Pfam" id="PF21743"/>
    </source>
</evidence>
<feature type="domain" description="PTM/DIR17-like Tudor" evidence="5">
    <location>
        <begin position="225"/>
        <end position="271"/>
    </location>
</feature>
<dbReference type="InterPro" id="IPR049227">
    <property type="entry name" value="DUF6824"/>
</dbReference>
<comment type="caution">
    <text evidence="6">The sequence shown here is derived from an EMBL/GenBank/DDBJ whole genome shotgun (WGS) entry which is preliminary data.</text>
</comment>
<reference evidence="6" key="1">
    <citation type="submission" date="2020-06" db="EMBL/GenBank/DDBJ databases">
        <authorList>
            <consortium name="Plant Systems Biology data submission"/>
        </authorList>
    </citation>
    <scope>NUCLEOTIDE SEQUENCE</scope>
    <source>
        <strain evidence="6">D6</strain>
    </source>
</reference>
<feature type="compositionally biased region" description="Polar residues" evidence="2">
    <location>
        <begin position="273"/>
        <end position="303"/>
    </location>
</feature>
<name>A0A9N8HJ69_9STRA</name>
<feature type="region of interest" description="Disordered" evidence="2">
    <location>
        <begin position="535"/>
        <end position="573"/>
    </location>
</feature>
<dbReference type="Pfam" id="PF21743">
    <property type="entry name" value="PTM_DIR17_Tudor"/>
    <property type="match status" value="1"/>
</dbReference>
<evidence type="ECO:0000256" key="1">
    <source>
        <dbReference type="SAM" id="Coils"/>
    </source>
</evidence>
<evidence type="ECO:0000256" key="2">
    <source>
        <dbReference type="SAM" id="MobiDB-lite"/>
    </source>
</evidence>
<evidence type="ECO:0000313" key="6">
    <source>
        <dbReference type="EMBL" id="CAB9515876.1"/>
    </source>
</evidence>
<keyword evidence="7" id="KW-1185">Reference proteome</keyword>
<evidence type="ECO:0000313" key="7">
    <source>
        <dbReference type="Proteomes" id="UP001153069"/>
    </source>
</evidence>
<feature type="compositionally biased region" description="Basic and acidic residues" evidence="2">
    <location>
        <begin position="171"/>
        <end position="180"/>
    </location>
</feature>
<gene>
    <name evidence="6" type="ORF">SEMRO_744_G196180.1</name>
</gene>
<dbReference type="InterPro" id="IPR005114">
    <property type="entry name" value="Helicase_assoc"/>
</dbReference>
<protein>
    <submittedName>
        <fullName evidence="6">Uncharacterized protein</fullName>
    </submittedName>
</protein>
<evidence type="ECO:0000259" key="3">
    <source>
        <dbReference type="Pfam" id="PF03457"/>
    </source>
</evidence>
<keyword evidence="1" id="KW-0175">Coiled coil</keyword>
<dbReference type="Gene3D" id="6.10.140.530">
    <property type="match status" value="1"/>
</dbReference>
<sequence>MAGDSSVPTIATSMANSSASLEQMESDQQETIDGLNERKKDLIEEPDTSTNPDTAIPNKYKHILPKDYKPGIFDFVIGRDAPIKQHAGNFWVYQQIRAIAEDYVRGDKTRKFLLVNQLVHQVLEKSPNAGFVILDIVSGRWYAVEEYQARAGVSQVIHEYLDNDYNNKTSRHQEQQRESKTVPPSPSPTPATITSAHAGTDSTSNETTQSNQQKTPKSSLKYPKGTKVRKHFPEFGWFRGRVMDFSGENYYVIYEDGDAEDLSEAELEKVLDENSSSQQEQPTNPEQQKHQSAATAGVTPTRNNSKEAVRTSDNADKNDKEDEDYVDQLEDEIDEDKAMEEAILRTLQPSLHEQQNNPEQQQRQQHATVDPAKAWLDGFDYILKFKDCHGHMNIPPWGQHRALHLWIQKQVNAYHEGNLTPQQQLCIGDIGVLETFTYRSLDDCENSITTATTTAKHISKTVDAQNKPISTTLNDRPKGDNTLQEPQPQPQQKQLQRIGIENQNRSMQRQMPVTNGHANSQGSLVNDRQSLPQMQPHYQQQVPPQQRGGGSSCAIAGKNQQNHSHNAQNQPHIQPTEARRAVNNMQQLVLQDQMRREPDTRETYLNRLEAIRQWSTQTTDGQVQRQCQLQQEHPMVLNGESNNENSLGHREGPQQQAFMAQQQQQRQLVQHLAKVVQRQQQRIQELTAARNNEQQQQQQLANKHMQTCATAARLQEQLNATTQQQKQQVKEHQEALATTLMAANVINSMKAQLQEQGKQLRSHEQVIFQMGSLIGAIAGDVKQLKEHATVSTTQGLPLAGVRAMAQNHGQSGTNAVQSRNKQHDNTARVQAGAKRREESFDTGAVASPKRQRLYDQALRAGGDGQLVAELAMLLDNENDKKLPANSGRESSFNSDNSEEVEAVVEMDGRVVI</sequence>
<feature type="coiled-coil region" evidence="1">
    <location>
        <begin position="669"/>
        <end position="766"/>
    </location>
</feature>
<dbReference type="Pfam" id="PF03457">
    <property type="entry name" value="HA"/>
    <property type="match status" value="1"/>
</dbReference>
<dbReference type="AlphaFoldDB" id="A0A9N8HJ69"/>
<feature type="compositionally biased region" description="Low complexity" evidence="2">
    <location>
        <begin position="484"/>
        <end position="495"/>
    </location>
</feature>
<feature type="region of interest" description="Disordered" evidence="2">
    <location>
        <begin position="1"/>
        <end position="56"/>
    </location>
</feature>
<feature type="compositionally biased region" description="Basic and acidic residues" evidence="2">
    <location>
        <begin position="304"/>
        <end position="320"/>
    </location>
</feature>
<feature type="compositionally biased region" description="Polar residues" evidence="2">
    <location>
        <begin position="200"/>
        <end position="218"/>
    </location>
</feature>
<dbReference type="OrthoDB" id="73297at2759"/>
<accession>A0A9N8HJ69</accession>
<feature type="domain" description="Helicase-associated" evidence="3">
    <location>
        <begin position="373"/>
        <end position="424"/>
    </location>
</feature>
<feature type="domain" description="DUF6824" evidence="4">
    <location>
        <begin position="74"/>
        <end position="158"/>
    </location>
</feature>
<feature type="compositionally biased region" description="Polar residues" evidence="2">
    <location>
        <begin position="462"/>
        <end position="474"/>
    </location>
</feature>
<evidence type="ECO:0000259" key="4">
    <source>
        <dbReference type="Pfam" id="PF20710"/>
    </source>
</evidence>
<dbReference type="Gene3D" id="2.30.30.140">
    <property type="match status" value="1"/>
</dbReference>
<feature type="region of interest" description="Disordered" evidence="2">
    <location>
        <begin position="168"/>
        <end position="225"/>
    </location>
</feature>
<dbReference type="Proteomes" id="UP001153069">
    <property type="component" value="Unassembled WGS sequence"/>
</dbReference>